<protein>
    <submittedName>
        <fullName evidence="1">Uncharacterized protein</fullName>
    </submittedName>
</protein>
<proteinExistence type="predicted"/>
<dbReference type="PROSITE" id="PS51257">
    <property type="entry name" value="PROKAR_LIPOPROTEIN"/>
    <property type="match status" value="1"/>
</dbReference>
<reference evidence="1 2" key="1">
    <citation type="journal article" date="2016" name="Nat. Commun.">
        <title>Thousands of microbial genomes shed light on interconnected biogeochemical processes in an aquifer system.</title>
        <authorList>
            <person name="Anantharaman K."/>
            <person name="Brown C.T."/>
            <person name="Hug L.A."/>
            <person name="Sharon I."/>
            <person name="Castelle C.J."/>
            <person name="Probst A.J."/>
            <person name="Thomas B.C."/>
            <person name="Singh A."/>
            <person name="Wilkins M.J."/>
            <person name="Karaoz U."/>
            <person name="Brodie E.L."/>
            <person name="Williams K.H."/>
            <person name="Hubbard S.S."/>
            <person name="Banfield J.F."/>
        </authorList>
    </citation>
    <scope>NUCLEOTIDE SEQUENCE [LARGE SCALE GENOMIC DNA]</scope>
</reference>
<sequence length="73" mass="7961">MPNPERRVADNEEVVKQLASEAAIGINLLYSCNVHGNSIDQQRLVRGLEALANLPKDEFVSLIAQQGDKNSDG</sequence>
<gene>
    <name evidence="1" type="ORF">A2165_04295</name>
</gene>
<name>A0A1F5FUR6_9BACT</name>
<comment type="caution">
    <text evidence="1">The sequence shown here is derived from an EMBL/GenBank/DDBJ whole genome shotgun (WGS) entry which is preliminary data.</text>
</comment>
<accession>A0A1F5FUR6</accession>
<dbReference type="AlphaFoldDB" id="A0A1F5FUR6"/>
<evidence type="ECO:0000313" key="2">
    <source>
        <dbReference type="Proteomes" id="UP000179252"/>
    </source>
</evidence>
<organism evidence="1 2">
    <name type="scientific">Candidatus Curtissbacteria bacterium RBG_13_40_7</name>
    <dbReference type="NCBI Taxonomy" id="1797706"/>
    <lineage>
        <taxon>Bacteria</taxon>
        <taxon>Candidatus Curtissiibacteriota</taxon>
    </lineage>
</organism>
<evidence type="ECO:0000313" key="1">
    <source>
        <dbReference type="EMBL" id="OGD83335.1"/>
    </source>
</evidence>
<dbReference type="EMBL" id="MFAU01000052">
    <property type="protein sequence ID" value="OGD83335.1"/>
    <property type="molecule type" value="Genomic_DNA"/>
</dbReference>
<dbReference type="Proteomes" id="UP000179252">
    <property type="component" value="Unassembled WGS sequence"/>
</dbReference>